<accession>A0A9Q9EQB3</accession>
<feature type="region of interest" description="Disordered" evidence="1">
    <location>
        <begin position="155"/>
        <end position="202"/>
    </location>
</feature>
<sequence>MKYISALALALSVSGALAAPAAAPAKPSEKECQCNEAKSKCQGAPSANQSFCASQFVSCSGVQPYEGSGKTTSVSPTDYFNNLNKNCPAPKPETSKPSEKTCQCYTALGKCQTAPYPGGNHAQCASEFASCSGTNPYGTPEVSAFFKNLEDNCSKTAAPTSSAAPAPSKSAAPAPPAKTPAADKGYGSYGTYEKYPSNYASYGKYDTEMNYASYGSYKE</sequence>
<feature type="compositionally biased region" description="Low complexity" evidence="1">
    <location>
        <begin position="155"/>
        <end position="172"/>
    </location>
</feature>
<proteinExistence type="predicted"/>
<dbReference type="OrthoDB" id="3836772at2759"/>
<evidence type="ECO:0000313" key="3">
    <source>
        <dbReference type="EMBL" id="USW57363.1"/>
    </source>
</evidence>
<evidence type="ECO:0000256" key="1">
    <source>
        <dbReference type="SAM" id="MobiDB-lite"/>
    </source>
</evidence>
<evidence type="ECO:0000313" key="4">
    <source>
        <dbReference type="Proteomes" id="UP001056384"/>
    </source>
</evidence>
<organism evidence="3 4">
    <name type="scientific">Septoria linicola</name>
    <dbReference type="NCBI Taxonomy" id="215465"/>
    <lineage>
        <taxon>Eukaryota</taxon>
        <taxon>Fungi</taxon>
        <taxon>Dikarya</taxon>
        <taxon>Ascomycota</taxon>
        <taxon>Pezizomycotina</taxon>
        <taxon>Dothideomycetes</taxon>
        <taxon>Dothideomycetidae</taxon>
        <taxon>Mycosphaerellales</taxon>
        <taxon>Mycosphaerellaceae</taxon>
        <taxon>Septoria</taxon>
    </lineage>
</organism>
<dbReference type="Proteomes" id="UP001056384">
    <property type="component" value="Chromosome 9"/>
</dbReference>
<keyword evidence="2" id="KW-0732">Signal</keyword>
<feature type="chain" id="PRO_5040258194" evidence="2">
    <location>
        <begin position="19"/>
        <end position="219"/>
    </location>
</feature>
<keyword evidence="4" id="KW-1185">Reference proteome</keyword>
<evidence type="ECO:0000256" key="2">
    <source>
        <dbReference type="SAM" id="SignalP"/>
    </source>
</evidence>
<feature type="signal peptide" evidence="2">
    <location>
        <begin position="1"/>
        <end position="18"/>
    </location>
</feature>
<dbReference type="AlphaFoldDB" id="A0A9Q9EQB3"/>
<reference evidence="3" key="1">
    <citation type="submission" date="2022-06" db="EMBL/GenBank/DDBJ databases">
        <title>Complete genome sequences of two strains of the flax pathogen Septoria linicola.</title>
        <authorList>
            <person name="Lapalu N."/>
            <person name="Simon A."/>
            <person name="Demenou B."/>
            <person name="Paumier D."/>
            <person name="Guillot M.-P."/>
            <person name="Gout L."/>
            <person name="Valade R."/>
        </authorList>
    </citation>
    <scope>NUCLEOTIDE SEQUENCE</scope>
    <source>
        <strain evidence="3">SE15195</strain>
    </source>
</reference>
<dbReference type="EMBL" id="CP099426">
    <property type="protein sequence ID" value="USW57363.1"/>
    <property type="molecule type" value="Genomic_DNA"/>
</dbReference>
<protein>
    <submittedName>
        <fullName evidence="3">Uncharacterized protein</fullName>
    </submittedName>
</protein>
<gene>
    <name evidence="3" type="ORF">Slin15195_G106820</name>
</gene>
<name>A0A9Q9EQB3_9PEZI</name>